<gene>
    <name evidence="1" type="ORF">SK128_006096</name>
</gene>
<name>A0AAN8WVD1_HALRR</name>
<comment type="caution">
    <text evidence="1">The sequence shown here is derived from an EMBL/GenBank/DDBJ whole genome shotgun (WGS) entry which is preliminary data.</text>
</comment>
<keyword evidence="2" id="KW-1185">Reference proteome</keyword>
<organism evidence="1 2">
    <name type="scientific">Halocaridina rubra</name>
    <name type="common">Hawaiian red shrimp</name>
    <dbReference type="NCBI Taxonomy" id="373956"/>
    <lineage>
        <taxon>Eukaryota</taxon>
        <taxon>Metazoa</taxon>
        <taxon>Ecdysozoa</taxon>
        <taxon>Arthropoda</taxon>
        <taxon>Crustacea</taxon>
        <taxon>Multicrustacea</taxon>
        <taxon>Malacostraca</taxon>
        <taxon>Eumalacostraca</taxon>
        <taxon>Eucarida</taxon>
        <taxon>Decapoda</taxon>
        <taxon>Pleocyemata</taxon>
        <taxon>Caridea</taxon>
        <taxon>Atyoidea</taxon>
        <taxon>Atyidae</taxon>
        <taxon>Halocaridina</taxon>
    </lineage>
</organism>
<dbReference type="EMBL" id="JAXCGZ010015150">
    <property type="protein sequence ID" value="KAK7071081.1"/>
    <property type="molecule type" value="Genomic_DNA"/>
</dbReference>
<dbReference type="AlphaFoldDB" id="A0AAN8WVD1"/>
<evidence type="ECO:0000313" key="1">
    <source>
        <dbReference type="EMBL" id="KAK7071081.1"/>
    </source>
</evidence>
<sequence length="87" mass="9586">MDRTDSVTNGVSCMTTGAAAQCADYAAATDAHVRFLQGEYTYGNLELAKINFKTKTKKHTNGSWHQAHVWEVDSGVPQTEMWCSTIT</sequence>
<accession>A0AAN8WVD1</accession>
<reference evidence="1 2" key="1">
    <citation type="submission" date="2023-11" db="EMBL/GenBank/DDBJ databases">
        <title>Halocaridina rubra genome assembly.</title>
        <authorList>
            <person name="Smith C."/>
        </authorList>
    </citation>
    <scope>NUCLEOTIDE SEQUENCE [LARGE SCALE GENOMIC DNA]</scope>
    <source>
        <strain evidence="1">EP-1</strain>
        <tissue evidence="1">Whole</tissue>
    </source>
</reference>
<protein>
    <submittedName>
        <fullName evidence="1">Uncharacterized protein</fullName>
    </submittedName>
</protein>
<evidence type="ECO:0000313" key="2">
    <source>
        <dbReference type="Proteomes" id="UP001381693"/>
    </source>
</evidence>
<proteinExistence type="predicted"/>
<dbReference type="Proteomes" id="UP001381693">
    <property type="component" value="Unassembled WGS sequence"/>
</dbReference>